<keyword evidence="3" id="KW-1185">Reference proteome</keyword>
<comment type="caution">
    <text evidence="2">The sequence shown here is derived from an EMBL/GenBank/DDBJ whole genome shotgun (WGS) entry which is preliminary data.</text>
</comment>
<dbReference type="InterPro" id="IPR031533">
    <property type="entry name" value="DUF5093"/>
</dbReference>
<dbReference type="EMBL" id="SBIQ01000039">
    <property type="protein sequence ID" value="KAF7683943.1"/>
    <property type="molecule type" value="Genomic_DNA"/>
</dbReference>
<evidence type="ECO:0000313" key="3">
    <source>
        <dbReference type="Proteomes" id="UP001516464"/>
    </source>
</evidence>
<evidence type="ECO:0000256" key="1">
    <source>
        <dbReference type="SAM" id="MobiDB-lite"/>
    </source>
</evidence>
<dbReference type="Proteomes" id="UP001516464">
    <property type="component" value="Unassembled WGS sequence"/>
</dbReference>
<accession>A0ABQ7I0K9</accession>
<reference evidence="2 3" key="1">
    <citation type="submission" date="2019-01" db="EMBL/GenBank/DDBJ databases">
        <title>Genomes sequencing and comparative genomics of infectious freshwater microsporidia, Cucumispora dikerogammari and Thelohania contejeani.</title>
        <authorList>
            <person name="Cormier A."/>
            <person name="Giraud I."/>
            <person name="Wattier R."/>
            <person name="Teixeira M."/>
            <person name="Grandjean F."/>
            <person name="Rigaud T."/>
            <person name="Cordaux R."/>
        </authorList>
    </citation>
    <scope>NUCLEOTIDE SEQUENCE [LARGE SCALE GENOMIC DNA]</scope>
    <source>
        <strain evidence="2">T1</strain>
        <tissue evidence="2">Spores</tissue>
    </source>
</reference>
<feature type="region of interest" description="Disordered" evidence="1">
    <location>
        <begin position="103"/>
        <end position="126"/>
    </location>
</feature>
<sequence length="126" mass="14842">MDLKLVFPFEINNEQCISTIKTKIKMTRNIISFSLPFNATLECMDAILSSIEKYENSYIYVLTFTGINQAKRFMENPMVSMVQELGYPDLSVVEREMERMMDDCKRKSKRKSKKKVVDEEGWITYK</sequence>
<proteinExistence type="predicted"/>
<dbReference type="Pfam" id="PF17011">
    <property type="entry name" value="DUF5093"/>
    <property type="match status" value="1"/>
</dbReference>
<name>A0ABQ7I0K9_9MICR</name>
<evidence type="ECO:0000313" key="2">
    <source>
        <dbReference type="EMBL" id="KAF7683943.1"/>
    </source>
</evidence>
<gene>
    <name evidence="2" type="ORF">TCON_0854</name>
</gene>
<protein>
    <submittedName>
        <fullName evidence="2">Uncharacterized protein</fullName>
    </submittedName>
</protein>
<organism evidence="2 3">
    <name type="scientific">Astathelohania contejeani</name>
    <dbReference type="NCBI Taxonomy" id="164912"/>
    <lineage>
        <taxon>Eukaryota</taxon>
        <taxon>Fungi</taxon>
        <taxon>Fungi incertae sedis</taxon>
        <taxon>Microsporidia</taxon>
        <taxon>Astathelohaniidae</taxon>
        <taxon>Astathelohania</taxon>
    </lineage>
</organism>